<dbReference type="Proteomes" id="UP001732700">
    <property type="component" value="Chromosome 6C"/>
</dbReference>
<sequence>MDGESKITEKLSCDHMYSWYFTREELEKLSPSRKDGITGSMESEIRHLCCSFIRDVGIKLKISEMTIATAILFCHRFYLHQSLAKNGWQTIATVCLFLASKVEDTPCPLDLVIKVAYETMYRKESSTARRIHQKDVLEKHKALILIGERLLLKTIRFDFNIQHPYRPLLDAVKKLGITQKEVKQVAWNFVNDWLKTTLCLQYKPHYIAAGSLYLAAKLHDVELPLHGTHVWWHQFDVAPKPLEAVIQHMMELVGLKKMLLARANPVKQKLALSEAKLLISNSPDSVLHVSSLSTSSSSPYIGEPRGHLKIESNQYMISKHTGDFRNFSANRNSSSKLHNEESLGQSSLTKHVDGMVSSRHQTLSDKIASIGVNAKCVEQRVSNCNNPRNTLNGDNLNKASKSRPSDGGVNSYLEGGSLDGDVNSKCTYGNCLSVESLCSDPKLAGAAACTKENAPCVVPVRTEDDHLSLELKKIDVARIKGLLVKRKSLVEIRKQNSPSDDLSEEAWIERELETGIVTNQETDYTATSDDLINDEDFSFDGLTDEDWIVRELESGIIVEQGPASKKQKL</sequence>
<evidence type="ECO:0000313" key="1">
    <source>
        <dbReference type="EnsemblPlants" id="AVESA.00010b.r2.6CG1097400.1.CDS"/>
    </source>
</evidence>
<evidence type="ECO:0000313" key="2">
    <source>
        <dbReference type="Proteomes" id="UP001732700"/>
    </source>
</evidence>
<keyword evidence="2" id="KW-1185">Reference proteome</keyword>
<proteinExistence type="predicted"/>
<protein>
    <submittedName>
        <fullName evidence="1">Uncharacterized protein</fullName>
    </submittedName>
</protein>
<organism evidence="1 2">
    <name type="scientific">Avena sativa</name>
    <name type="common">Oat</name>
    <dbReference type="NCBI Taxonomy" id="4498"/>
    <lineage>
        <taxon>Eukaryota</taxon>
        <taxon>Viridiplantae</taxon>
        <taxon>Streptophyta</taxon>
        <taxon>Embryophyta</taxon>
        <taxon>Tracheophyta</taxon>
        <taxon>Spermatophyta</taxon>
        <taxon>Magnoliopsida</taxon>
        <taxon>Liliopsida</taxon>
        <taxon>Poales</taxon>
        <taxon>Poaceae</taxon>
        <taxon>BOP clade</taxon>
        <taxon>Pooideae</taxon>
        <taxon>Poodae</taxon>
        <taxon>Poeae</taxon>
        <taxon>Poeae Chloroplast Group 1 (Aveneae type)</taxon>
        <taxon>Aveninae</taxon>
        <taxon>Avena</taxon>
    </lineage>
</organism>
<reference evidence="1" key="1">
    <citation type="submission" date="2021-05" db="EMBL/GenBank/DDBJ databases">
        <authorList>
            <person name="Scholz U."/>
            <person name="Mascher M."/>
            <person name="Fiebig A."/>
        </authorList>
    </citation>
    <scope>NUCLEOTIDE SEQUENCE [LARGE SCALE GENOMIC DNA]</scope>
</reference>
<dbReference type="EnsemblPlants" id="AVESA.00010b.r2.6CG1097400.1">
    <property type="protein sequence ID" value="AVESA.00010b.r2.6CG1097400.1.CDS"/>
    <property type="gene ID" value="AVESA.00010b.r2.6CG1097400"/>
</dbReference>
<accession>A0ACD5Z517</accession>
<name>A0ACD5Z517_AVESA</name>
<reference evidence="1" key="2">
    <citation type="submission" date="2025-09" db="UniProtKB">
        <authorList>
            <consortium name="EnsemblPlants"/>
        </authorList>
    </citation>
    <scope>IDENTIFICATION</scope>
</reference>